<dbReference type="Gene3D" id="1.10.1200.10">
    <property type="entry name" value="ACP-like"/>
    <property type="match status" value="1"/>
</dbReference>
<dbReference type="GO" id="GO:0005829">
    <property type="term" value="C:cytosol"/>
    <property type="evidence" value="ECO:0007669"/>
    <property type="project" value="TreeGrafter"/>
</dbReference>
<dbReference type="SUPFAM" id="SSF47336">
    <property type="entry name" value="ACP-like"/>
    <property type="match status" value="1"/>
</dbReference>
<evidence type="ECO:0000256" key="1">
    <source>
        <dbReference type="ARBA" id="ARBA00001957"/>
    </source>
</evidence>
<evidence type="ECO:0000256" key="4">
    <source>
        <dbReference type="SAM" id="MobiDB-lite"/>
    </source>
</evidence>
<dbReference type="InterPro" id="IPR001242">
    <property type="entry name" value="Condensation_dom"/>
</dbReference>
<dbReference type="eggNOG" id="COG1020">
    <property type="taxonomic scope" value="Bacteria"/>
</dbReference>
<feature type="domain" description="Carrier" evidence="5">
    <location>
        <begin position="1463"/>
        <end position="1537"/>
    </location>
</feature>
<keyword evidence="7" id="KW-1185">Reference proteome</keyword>
<dbReference type="SUPFAM" id="SSF52777">
    <property type="entry name" value="CoA-dependent acyltransferases"/>
    <property type="match status" value="4"/>
</dbReference>
<dbReference type="OrthoDB" id="9757540at2"/>
<dbReference type="SUPFAM" id="SSF56801">
    <property type="entry name" value="Acetyl-CoA synthetase-like"/>
    <property type="match status" value="1"/>
</dbReference>
<dbReference type="Gene3D" id="3.30.559.30">
    <property type="entry name" value="Nonribosomal peptide synthetase, condensation domain"/>
    <property type="match status" value="2"/>
</dbReference>
<keyword evidence="3" id="KW-0597">Phosphoprotein</keyword>
<protein>
    <submittedName>
        <fullName evidence="6">Amino acid adenylation domain protein</fullName>
    </submittedName>
</protein>
<dbReference type="Proteomes" id="UP000001880">
    <property type="component" value="Chromosome"/>
</dbReference>
<dbReference type="InterPro" id="IPR045851">
    <property type="entry name" value="AMP-bd_C_sf"/>
</dbReference>
<dbReference type="FunFam" id="2.30.38.10:FF:000001">
    <property type="entry name" value="Non-ribosomal peptide synthetase PvdI"/>
    <property type="match status" value="1"/>
</dbReference>
<dbReference type="InterPro" id="IPR009081">
    <property type="entry name" value="PP-bd_ACP"/>
</dbReference>
<dbReference type="Pfam" id="PF13649">
    <property type="entry name" value="Methyltransf_25"/>
    <property type="match status" value="1"/>
</dbReference>
<dbReference type="InterPro" id="IPR023213">
    <property type="entry name" value="CAT-like_dom_sf"/>
</dbReference>
<gene>
    <name evidence="6" type="ordered locus">Hoch_2952</name>
</gene>
<dbReference type="PROSITE" id="PS00455">
    <property type="entry name" value="AMP_BINDING"/>
    <property type="match status" value="1"/>
</dbReference>
<dbReference type="FunFam" id="3.40.50.980:FF:000001">
    <property type="entry name" value="Non-ribosomal peptide synthetase"/>
    <property type="match status" value="1"/>
</dbReference>
<evidence type="ECO:0000259" key="5">
    <source>
        <dbReference type="PROSITE" id="PS50075"/>
    </source>
</evidence>
<dbReference type="HOGENOM" id="CLU_000022_2_8_7"/>
<organism evidence="6 7">
    <name type="scientific">Haliangium ochraceum (strain DSM 14365 / JCM 11303 / SMP-2)</name>
    <dbReference type="NCBI Taxonomy" id="502025"/>
    <lineage>
        <taxon>Bacteria</taxon>
        <taxon>Pseudomonadati</taxon>
        <taxon>Myxococcota</taxon>
        <taxon>Polyangia</taxon>
        <taxon>Haliangiales</taxon>
        <taxon>Kofleriaceae</taxon>
        <taxon>Haliangium</taxon>
    </lineage>
</organism>
<dbReference type="KEGG" id="hoh:Hoch_2952"/>
<dbReference type="PROSITE" id="PS50075">
    <property type="entry name" value="CARRIER"/>
    <property type="match status" value="1"/>
</dbReference>
<dbReference type="InterPro" id="IPR029063">
    <property type="entry name" value="SAM-dependent_MTases_sf"/>
</dbReference>
<dbReference type="PANTHER" id="PTHR45527:SF1">
    <property type="entry name" value="FATTY ACID SYNTHASE"/>
    <property type="match status" value="1"/>
</dbReference>
<dbReference type="Pfam" id="PF00550">
    <property type="entry name" value="PP-binding"/>
    <property type="match status" value="1"/>
</dbReference>
<dbReference type="InterPro" id="IPR010071">
    <property type="entry name" value="AA_adenyl_dom"/>
</dbReference>
<dbReference type="RefSeq" id="WP_012828067.1">
    <property type="nucleotide sequence ID" value="NC_013440.1"/>
</dbReference>
<dbReference type="GO" id="GO:0047527">
    <property type="term" value="F:2,3-dihydroxybenzoate-serine ligase activity"/>
    <property type="evidence" value="ECO:0007669"/>
    <property type="project" value="TreeGrafter"/>
</dbReference>
<dbReference type="EMBL" id="CP001804">
    <property type="protein sequence ID" value="ACY15466.1"/>
    <property type="molecule type" value="Genomic_DNA"/>
</dbReference>
<dbReference type="InterPro" id="IPR041698">
    <property type="entry name" value="Methyltransf_25"/>
</dbReference>
<dbReference type="FunFam" id="3.40.50.980:FF:000002">
    <property type="entry name" value="Enterobactin synthetase component F"/>
    <property type="match status" value="1"/>
</dbReference>
<dbReference type="PROSITE" id="PS00012">
    <property type="entry name" value="PHOSPHOPANTETHEINE"/>
    <property type="match status" value="1"/>
</dbReference>
<dbReference type="SUPFAM" id="SSF53335">
    <property type="entry name" value="S-adenosyl-L-methionine-dependent methyltransferases"/>
    <property type="match status" value="1"/>
</dbReference>
<dbReference type="InterPro" id="IPR036736">
    <property type="entry name" value="ACP-like_sf"/>
</dbReference>
<sequence>MKKCSGSWRPTHPNPEELMPEQDRTTGASQEMSSAKRELLLRWKKGSSQTASNTIVRANQRASEDHREAPLSSAQQRLWYLDQLVPGSPAYNVSIAIRMLGTLDQSALRRALNEIVRRHEMLRTTFPSEAGHAKQRVDPPFEPALPCEDLTHVPESARPQYLDERLHTEAQCIFSLERGPLFAAHLFRLAPTEHVFQFTIHHIAFDGWSSGVLNGELVTLYAAYAEGKPCPLPELPIQYGDFSIWQQQQQTSASKYKSDLDFWTRELSGLPSLDLPTDRPRPPVQSFRGARVEFELPRALTDAISLACQREDVTPYMYFLGAFAALLSRYAGQDDIGVGSPIANRSRVETEGLIGFFANTIVLRADLSGDPTFRELLGRIRTRSLAAFQHQDLPFEQLVNELAPVRDTSRNPLFQVMLVLQNAPLKVRSIAGLECSGEEIQSKTSKFDLWLQFAHIGETWTATFEYSTDLFDESTILRLSRHLVKVLEAVTADTEKRLSAVDLLDEVERRRVLVEFNDTSRDYGTEHLLHELIEAQVKRSPDRVAVAYEGERLTYATLDERANRLANYLVEAGVQPDTVVGVYAERSVNMVVALLGVLKSGGAYVPLDPSYPDERLETMIRDTAAPVLLTERGLPAALQARLGEALPRLVDLQDWGEIADSPAEPPAVAMSDDHLAYVIYTSGSTGQPKGAMNTHRGICNRLLWMQEAYGLGQDDRILQKTPFSFDVSVWEFFWPLITGAQLVIARPEGHKDPSYLIDRITSERVTTLHFVPSMLQATLDHPQFAECQSLRRVLSSGESLPAEFRDRFFAKLPATELHNLYGPTEAAVDVTSWQCLKDHTSLVVPIGKPIANTQIYILDEQGQPTPIGVPGELHIGGVNVGRGYLNRSELTAERFVPDPFHADGAARGSTPSHAKLYKTGDRARWLPSGNIEFIGRLDSQVKLRGQRLELGEIEHALRSHDQISDAAVLVRADGAAERKQLAAYVVPTHDAREGVLASQEMVAQWEGVFDEAYRDGGTPDDPALNLAGWTSSYDQQAIPSEEMLEWVENTVERILETKPSRVLEIGCGTGLLLLRVAPHVERFVGMDASSQALEYLRPHVAEFDNVSLEQRTADQFAGLPDDSFDAVILNSVAQYFPSPEYLETVIAGCLSVVRDGGTIFLGDIRDLTTLEVFHCSVEVANSEPETELSALRRRVDQRLFQDNELALSPRFFLELERRLPRVARAEVLLKRGHSNNELTRFRYDVRLRVGASQTAAPPALVLDWNEDELSLSKLAELLPQVHGSVHVRRVTNRRLAEDANVLGALKKASPEALLSAALDQVRSSPAPNSEDPEGFFSLEARLPWRVDLLSTGFDESEYFDVLLSPREVPEDEPKASIASSVLALLDERDSARPPRSNHPLLAKLARALIPELRRYLGDKLPEFMIPQAFMVLDHLPVSPNGKLDRDALPPPVRSLQDATDDNGPSTPTEHKLADIWREILGLDYVGIDTNFFELGGDSIDSIQVVSRASSVGLRLTPRDIVRHQSIRQLATAATPLDGPVNTSTRPFPKLPDDAHAEIGSRLGEIEDAFPLSVYQRELLRNRLANPLPGLYVLSMMMRMKSRSGEPLDFDKMEEAWRMIAKRYPGFRTSFQWQGLPEPFQVVHRDSSLTIERYDLTGLASDERSQRLDRWLEDGCNQGFDLESPGHARIACFQVAPDEAYIGWLFDYMLSDGWSLSFVLGDFIEMFDALSRGEPLKLSPAASYRQYVEYQRALDPDATEAFWRRTLSDFVGVTPLVASLGGVPTLPADGGGQVRLDRSIPAEATASLRELAKDAHLTLSNLIWSAWALILARWTGQQRVSFAAMMSGRSAALPDYESLVGLFTNPVPMELPVDRDRPLLDWVREVQAIQAGLYANQHAALADIRRWSELPEDAALFESCLIFVKFPLSESGEEARTRLDLAFVAGQTRTEHPLRIAVRAFGPTLELQFFYQEQQLSHDRVKPLVDATCTLLEQLSDMATKPVRDVLASIQKD</sequence>
<evidence type="ECO:0000313" key="6">
    <source>
        <dbReference type="EMBL" id="ACY15466.1"/>
    </source>
</evidence>
<evidence type="ECO:0000256" key="2">
    <source>
        <dbReference type="ARBA" id="ARBA00022450"/>
    </source>
</evidence>
<dbReference type="Pfam" id="PF00668">
    <property type="entry name" value="Condensation"/>
    <property type="match status" value="2"/>
</dbReference>
<dbReference type="Gene3D" id="3.30.300.30">
    <property type="match status" value="2"/>
</dbReference>
<dbReference type="InterPro" id="IPR000873">
    <property type="entry name" value="AMP-dep_synth/lig_dom"/>
</dbReference>
<feature type="region of interest" description="Disordered" evidence="4">
    <location>
        <begin position="50"/>
        <end position="71"/>
    </location>
</feature>
<evidence type="ECO:0000313" key="7">
    <source>
        <dbReference type="Proteomes" id="UP000001880"/>
    </source>
</evidence>
<dbReference type="Gene3D" id="2.30.38.10">
    <property type="entry name" value="Luciferase, Domain 3"/>
    <property type="match status" value="1"/>
</dbReference>
<feature type="compositionally biased region" description="Polar residues" evidence="4">
    <location>
        <begin position="50"/>
        <end position="61"/>
    </location>
</feature>
<feature type="region of interest" description="Disordered" evidence="4">
    <location>
        <begin position="1442"/>
        <end position="1469"/>
    </location>
</feature>
<dbReference type="GO" id="GO:0009366">
    <property type="term" value="C:enterobactin synthetase complex"/>
    <property type="evidence" value="ECO:0007669"/>
    <property type="project" value="TreeGrafter"/>
</dbReference>
<dbReference type="GO" id="GO:0009239">
    <property type="term" value="P:enterobactin biosynthetic process"/>
    <property type="evidence" value="ECO:0007669"/>
    <property type="project" value="TreeGrafter"/>
</dbReference>
<accession>D0LQV8</accession>
<dbReference type="FunFam" id="1.10.1200.10:FF:000005">
    <property type="entry name" value="Nonribosomal peptide synthetase 1"/>
    <property type="match status" value="1"/>
</dbReference>
<dbReference type="CDD" id="cd19531">
    <property type="entry name" value="LCL_NRPS-like"/>
    <property type="match status" value="1"/>
</dbReference>
<evidence type="ECO:0000256" key="3">
    <source>
        <dbReference type="ARBA" id="ARBA00022553"/>
    </source>
</evidence>
<keyword evidence="2" id="KW-0596">Phosphopantetheine</keyword>
<dbReference type="Gene3D" id="3.30.559.10">
    <property type="entry name" value="Chloramphenicol acetyltransferase-like domain"/>
    <property type="match status" value="2"/>
</dbReference>
<comment type="cofactor">
    <cofactor evidence="1">
        <name>pantetheine 4'-phosphate</name>
        <dbReference type="ChEBI" id="CHEBI:47942"/>
    </cofactor>
</comment>
<dbReference type="PANTHER" id="PTHR45527">
    <property type="entry name" value="NONRIBOSOMAL PEPTIDE SYNTHETASE"/>
    <property type="match status" value="1"/>
</dbReference>
<reference evidence="6 7" key="1">
    <citation type="journal article" date="2010" name="Stand. Genomic Sci.">
        <title>Complete genome sequence of Haliangium ochraceum type strain (SMP-2).</title>
        <authorList>
            <consortium name="US DOE Joint Genome Institute (JGI-PGF)"/>
            <person name="Ivanova N."/>
            <person name="Daum C."/>
            <person name="Lang E."/>
            <person name="Abt B."/>
            <person name="Kopitz M."/>
            <person name="Saunders E."/>
            <person name="Lapidus A."/>
            <person name="Lucas S."/>
            <person name="Glavina Del Rio T."/>
            <person name="Nolan M."/>
            <person name="Tice H."/>
            <person name="Copeland A."/>
            <person name="Cheng J.F."/>
            <person name="Chen F."/>
            <person name="Bruce D."/>
            <person name="Goodwin L."/>
            <person name="Pitluck S."/>
            <person name="Mavromatis K."/>
            <person name="Pati A."/>
            <person name="Mikhailova N."/>
            <person name="Chen A."/>
            <person name="Palaniappan K."/>
            <person name="Land M."/>
            <person name="Hauser L."/>
            <person name="Chang Y.J."/>
            <person name="Jeffries C.D."/>
            <person name="Detter J.C."/>
            <person name="Brettin T."/>
            <person name="Rohde M."/>
            <person name="Goker M."/>
            <person name="Bristow J."/>
            <person name="Markowitz V."/>
            <person name="Eisen J.A."/>
            <person name="Hugenholtz P."/>
            <person name="Kyrpides N.C."/>
            <person name="Klenk H.P."/>
        </authorList>
    </citation>
    <scope>NUCLEOTIDE SEQUENCE [LARGE SCALE GENOMIC DNA]</scope>
    <source>
        <strain evidence="7">DSM 14365 / CIP 107738 / JCM 11303 / AJ 13395 / SMP-2</strain>
    </source>
</reference>
<dbReference type="FunFam" id="3.40.50.12780:FF:000012">
    <property type="entry name" value="Non-ribosomal peptide synthetase"/>
    <property type="match status" value="1"/>
</dbReference>
<dbReference type="InterPro" id="IPR020845">
    <property type="entry name" value="AMP-binding_CS"/>
</dbReference>
<dbReference type="GO" id="GO:0031177">
    <property type="term" value="F:phosphopantetheine binding"/>
    <property type="evidence" value="ECO:0007669"/>
    <property type="project" value="TreeGrafter"/>
</dbReference>
<dbReference type="GO" id="GO:0043041">
    <property type="term" value="P:amino acid activation for nonribosomal peptide biosynthetic process"/>
    <property type="evidence" value="ECO:0007669"/>
    <property type="project" value="TreeGrafter"/>
</dbReference>
<proteinExistence type="predicted"/>
<dbReference type="InterPro" id="IPR006162">
    <property type="entry name" value="Ppantetheine_attach_site"/>
</dbReference>
<dbReference type="STRING" id="502025.Hoch_2952"/>
<dbReference type="CDD" id="cd02440">
    <property type="entry name" value="AdoMet_MTases"/>
    <property type="match status" value="1"/>
</dbReference>
<dbReference type="Pfam" id="PF00501">
    <property type="entry name" value="AMP-binding"/>
    <property type="match status" value="1"/>
</dbReference>
<dbReference type="Gene3D" id="3.40.50.150">
    <property type="entry name" value="Vaccinia Virus protein VP39"/>
    <property type="match status" value="1"/>
</dbReference>
<dbReference type="Gene3D" id="3.40.50.980">
    <property type="match status" value="2"/>
</dbReference>
<name>D0LQV8_HALO1</name>
<dbReference type="CDD" id="cd17646">
    <property type="entry name" value="A_NRPS_AB3403-like"/>
    <property type="match status" value="1"/>
</dbReference>
<feature type="region of interest" description="Disordered" evidence="4">
    <location>
        <begin position="1"/>
        <end position="38"/>
    </location>
</feature>
<dbReference type="NCBIfam" id="TIGR01733">
    <property type="entry name" value="AA-adenyl-dom"/>
    <property type="match status" value="1"/>
</dbReference>